<dbReference type="RefSeq" id="XP_033658288.1">
    <property type="nucleotide sequence ID" value="XM_033799479.1"/>
</dbReference>
<dbReference type="EMBL" id="ML986484">
    <property type="protein sequence ID" value="KAF2280751.1"/>
    <property type="molecule type" value="Genomic_DNA"/>
</dbReference>
<dbReference type="GeneID" id="54552654"/>
<feature type="compositionally biased region" description="Low complexity" evidence="1">
    <location>
        <begin position="241"/>
        <end position="254"/>
    </location>
</feature>
<gene>
    <name evidence="2" type="ORF">EI97DRAFT_438200</name>
</gene>
<proteinExistence type="predicted"/>
<feature type="region of interest" description="Disordered" evidence="1">
    <location>
        <begin position="285"/>
        <end position="304"/>
    </location>
</feature>
<feature type="region of interest" description="Disordered" evidence="1">
    <location>
        <begin position="241"/>
        <end position="261"/>
    </location>
</feature>
<feature type="region of interest" description="Disordered" evidence="1">
    <location>
        <begin position="332"/>
        <end position="351"/>
    </location>
</feature>
<dbReference type="AlphaFoldDB" id="A0A6A6JVW3"/>
<dbReference type="Proteomes" id="UP000800097">
    <property type="component" value="Unassembled WGS sequence"/>
</dbReference>
<feature type="region of interest" description="Disordered" evidence="1">
    <location>
        <begin position="422"/>
        <end position="475"/>
    </location>
</feature>
<keyword evidence="3" id="KW-1185">Reference proteome</keyword>
<feature type="compositionally biased region" description="Polar residues" evidence="1">
    <location>
        <begin position="506"/>
        <end position="516"/>
    </location>
</feature>
<sequence>MNFHPEQAVTQPQMSSATSKVLTAKPIRIRSFTTHIDVDAVVEKIKCGMLYSATPDPMNRALHVFVQPKAAAEFFNACHHEPLIVDGNRLSVDFVLREQALVIPPLLAREIFVSGWTRVLGVSRPSNLPDAWIIRPTDFYDLLDRPNGGDLRMSKLDQLSDEHGVPYELYTVQYSSVALCIQARIAIELNMTGKWTGCTTVRLADPCGGLELPSGSDSTPGSVDTIPADPRTYPIASAELNAPENPAAPPQANSRFGSKTTSVTITRPQVKLFARIDPAAECKGVTTNSGGGETGNEGKELPLPTPTMPQPELNGLTDIASDPGQITVKPVTTNPTGRGHLQASSSSVQETRQINNEKLVDLARRLEEAAMTPAAKAGAGESAFSNEETLALLNDAIGKVVELKARLGNGLQEEILSRGDGEKVEFTQKEETGPLATSNGASDEKRKHQQVFDIGGPRTQEKEKALSAAPKAMESPLRNMANEFLDPYTPTPFLTAASVAEPSIHPSPTLSITEESTPVMAPAAPAAAAQNGTQTQSVESTAETTTSPQNPEKEDSSTAQKPPPPAPRRKGRGFSTFGRGGLGASKWAN</sequence>
<protein>
    <submittedName>
        <fullName evidence="2">Uncharacterized protein</fullName>
    </submittedName>
</protein>
<evidence type="ECO:0000313" key="3">
    <source>
        <dbReference type="Proteomes" id="UP000800097"/>
    </source>
</evidence>
<feature type="compositionally biased region" description="Basic and acidic residues" evidence="1">
    <location>
        <begin position="422"/>
        <end position="432"/>
    </location>
</feature>
<name>A0A6A6JVW3_WESOR</name>
<reference evidence="2" key="1">
    <citation type="journal article" date="2020" name="Stud. Mycol.">
        <title>101 Dothideomycetes genomes: a test case for predicting lifestyles and emergence of pathogens.</title>
        <authorList>
            <person name="Haridas S."/>
            <person name="Albert R."/>
            <person name="Binder M."/>
            <person name="Bloem J."/>
            <person name="Labutti K."/>
            <person name="Salamov A."/>
            <person name="Andreopoulos B."/>
            <person name="Baker S."/>
            <person name="Barry K."/>
            <person name="Bills G."/>
            <person name="Bluhm B."/>
            <person name="Cannon C."/>
            <person name="Castanera R."/>
            <person name="Culley D."/>
            <person name="Daum C."/>
            <person name="Ezra D."/>
            <person name="Gonzalez J."/>
            <person name="Henrissat B."/>
            <person name="Kuo A."/>
            <person name="Liang C."/>
            <person name="Lipzen A."/>
            <person name="Lutzoni F."/>
            <person name="Magnuson J."/>
            <person name="Mondo S."/>
            <person name="Nolan M."/>
            <person name="Ohm R."/>
            <person name="Pangilinan J."/>
            <person name="Park H.-J."/>
            <person name="Ramirez L."/>
            <person name="Alfaro M."/>
            <person name="Sun H."/>
            <person name="Tritt A."/>
            <person name="Yoshinaga Y."/>
            <person name="Zwiers L.-H."/>
            <person name="Turgeon B."/>
            <person name="Goodwin S."/>
            <person name="Spatafora J."/>
            <person name="Crous P."/>
            <person name="Grigoriev I."/>
        </authorList>
    </citation>
    <scope>NUCLEOTIDE SEQUENCE</scope>
    <source>
        <strain evidence="2">CBS 379.55</strain>
    </source>
</reference>
<organism evidence="2 3">
    <name type="scientific">Westerdykella ornata</name>
    <dbReference type="NCBI Taxonomy" id="318751"/>
    <lineage>
        <taxon>Eukaryota</taxon>
        <taxon>Fungi</taxon>
        <taxon>Dikarya</taxon>
        <taxon>Ascomycota</taxon>
        <taxon>Pezizomycotina</taxon>
        <taxon>Dothideomycetes</taxon>
        <taxon>Pleosporomycetidae</taxon>
        <taxon>Pleosporales</taxon>
        <taxon>Sporormiaceae</taxon>
        <taxon>Westerdykella</taxon>
    </lineage>
</organism>
<feature type="compositionally biased region" description="Polar residues" evidence="1">
    <location>
        <begin position="530"/>
        <end position="550"/>
    </location>
</feature>
<evidence type="ECO:0000256" key="1">
    <source>
        <dbReference type="SAM" id="MobiDB-lite"/>
    </source>
</evidence>
<evidence type="ECO:0000313" key="2">
    <source>
        <dbReference type="EMBL" id="KAF2280751.1"/>
    </source>
</evidence>
<accession>A0A6A6JVW3</accession>
<feature type="region of interest" description="Disordered" evidence="1">
    <location>
        <begin position="505"/>
        <end position="589"/>
    </location>
</feature>